<evidence type="ECO:0008006" key="3">
    <source>
        <dbReference type="Google" id="ProtNLM"/>
    </source>
</evidence>
<sequence>MKISNLYFLIICLFFVACQDKKQESSEEKPSAVEAPKEEVEKLPVDEYSQIFIAIMKTDKGMARGLKIGDNIDTINETADIAESQVENGKSYTSNFDDMGANFVDIEYVANDERKITSIVLDVYLENESSVDSLFNEFNLYFKKKYGQGKAQNKEITWNLTDGGNQLLLQNVSKEKDPGLKIVFSKKGDKLAL</sequence>
<organism evidence="1 2">
    <name type="scientific">Arcicella rigui</name>
    <dbReference type="NCBI Taxonomy" id="797020"/>
    <lineage>
        <taxon>Bacteria</taxon>
        <taxon>Pseudomonadati</taxon>
        <taxon>Bacteroidota</taxon>
        <taxon>Cytophagia</taxon>
        <taxon>Cytophagales</taxon>
        <taxon>Flectobacillaceae</taxon>
        <taxon>Arcicella</taxon>
    </lineage>
</organism>
<evidence type="ECO:0000313" key="2">
    <source>
        <dbReference type="Proteomes" id="UP001302949"/>
    </source>
</evidence>
<dbReference type="PROSITE" id="PS51257">
    <property type="entry name" value="PROKAR_LIPOPROTEIN"/>
    <property type="match status" value="1"/>
</dbReference>
<keyword evidence="2" id="KW-1185">Reference proteome</keyword>
<accession>A0ABU5QAY6</accession>
<protein>
    <recommendedName>
        <fullName evidence="3">Lipoprotein</fullName>
    </recommendedName>
</protein>
<comment type="caution">
    <text evidence="1">The sequence shown here is derived from an EMBL/GenBank/DDBJ whole genome shotgun (WGS) entry which is preliminary data.</text>
</comment>
<dbReference type="EMBL" id="JAYFUM010000011">
    <property type="protein sequence ID" value="MEA5139768.1"/>
    <property type="molecule type" value="Genomic_DNA"/>
</dbReference>
<dbReference type="Proteomes" id="UP001302949">
    <property type="component" value="Unassembled WGS sequence"/>
</dbReference>
<gene>
    <name evidence="1" type="ORF">VB248_11495</name>
</gene>
<dbReference type="RefSeq" id="WP_323296924.1">
    <property type="nucleotide sequence ID" value="NZ_JAYFUM010000011.1"/>
</dbReference>
<name>A0ABU5QAY6_9BACT</name>
<proteinExistence type="predicted"/>
<reference evidence="1 2" key="1">
    <citation type="submission" date="2023-12" db="EMBL/GenBank/DDBJ databases">
        <title>Novel species of the genus Arcicella isolated from rivers.</title>
        <authorList>
            <person name="Lu H."/>
        </authorList>
    </citation>
    <scope>NUCLEOTIDE SEQUENCE [LARGE SCALE GENOMIC DNA]</scope>
    <source>
        <strain evidence="1 2">KCTC 23307</strain>
    </source>
</reference>
<evidence type="ECO:0000313" key="1">
    <source>
        <dbReference type="EMBL" id="MEA5139768.1"/>
    </source>
</evidence>